<accession>A0ABX0Y0F7</accession>
<evidence type="ECO:0000256" key="4">
    <source>
        <dbReference type="ARBA" id="ARBA00022801"/>
    </source>
</evidence>
<dbReference type="Gene3D" id="3.40.50.200">
    <property type="entry name" value="Peptidase S8/S53 domain"/>
    <property type="match status" value="1"/>
</dbReference>
<evidence type="ECO:0000256" key="7">
    <source>
        <dbReference type="ARBA" id="ARBA00023145"/>
    </source>
</evidence>
<organism evidence="11 12">
    <name type="scientific">Planosporangium thailandense</name>
    <dbReference type="NCBI Taxonomy" id="765197"/>
    <lineage>
        <taxon>Bacteria</taxon>
        <taxon>Bacillati</taxon>
        <taxon>Actinomycetota</taxon>
        <taxon>Actinomycetes</taxon>
        <taxon>Micromonosporales</taxon>
        <taxon>Micromonosporaceae</taxon>
        <taxon>Planosporangium</taxon>
    </lineage>
</organism>
<name>A0ABX0Y0F7_9ACTN</name>
<dbReference type="PROSITE" id="PS51695">
    <property type="entry name" value="SEDOLISIN"/>
    <property type="match status" value="1"/>
</dbReference>
<protein>
    <submittedName>
        <fullName evidence="11">S8/S53 family peptidase</fullName>
    </submittedName>
</protein>
<feature type="chain" id="PRO_5045421591" evidence="9">
    <location>
        <begin position="29"/>
        <end position="671"/>
    </location>
</feature>
<dbReference type="PANTHER" id="PTHR14218:SF15">
    <property type="entry name" value="TRIPEPTIDYL-PEPTIDASE 1"/>
    <property type="match status" value="1"/>
</dbReference>
<dbReference type="Pfam" id="PF09286">
    <property type="entry name" value="Pro-kuma_activ"/>
    <property type="match status" value="1"/>
</dbReference>
<evidence type="ECO:0000313" key="12">
    <source>
        <dbReference type="Proteomes" id="UP000722989"/>
    </source>
</evidence>
<evidence type="ECO:0000256" key="6">
    <source>
        <dbReference type="ARBA" id="ARBA00022837"/>
    </source>
</evidence>
<gene>
    <name evidence="11" type="ORF">HC031_18255</name>
</gene>
<feature type="compositionally biased region" description="Low complexity" evidence="8">
    <location>
        <begin position="202"/>
        <end position="214"/>
    </location>
</feature>
<evidence type="ECO:0000256" key="9">
    <source>
        <dbReference type="SAM" id="SignalP"/>
    </source>
</evidence>
<dbReference type="InterPro" id="IPR030400">
    <property type="entry name" value="Sedolisin_dom"/>
</dbReference>
<evidence type="ECO:0000256" key="1">
    <source>
        <dbReference type="ARBA" id="ARBA00001913"/>
    </source>
</evidence>
<comment type="cofactor">
    <cofactor evidence="1">
        <name>Ca(2+)</name>
        <dbReference type="ChEBI" id="CHEBI:29108"/>
    </cofactor>
</comment>
<evidence type="ECO:0000256" key="2">
    <source>
        <dbReference type="ARBA" id="ARBA00022670"/>
    </source>
</evidence>
<keyword evidence="5" id="KW-0720">Serine protease</keyword>
<proteinExistence type="predicted"/>
<dbReference type="InterPro" id="IPR015366">
    <property type="entry name" value="S53_propep"/>
</dbReference>
<evidence type="ECO:0000256" key="8">
    <source>
        <dbReference type="SAM" id="MobiDB-lite"/>
    </source>
</evidence>
<evidence type="ECO:0000313" key="11">
    <source>
        <dbReference type="EMBL" id="NJC71647.1"/>
    </source>
</evidence>
<keyword evidence="12" id="KW-1185">Reference proteome</keyword>
<evidence type="ECO:0000259" key="10">
    <source>
        <dbReference type="PROSITE" id="PS51695"/>
    </source>
</evidence>
<dbReference type="Proteomes" id="UP000722989">
    <property type="component" value="Unassembled WGS sequence"/>
</dbReference>
<dbReference type="CDD" id="cd11377">
    <property type="entry name" value="Pro-peptidase_S53"/>
    <property type="match status" value="1"/>
</dbReference>
<dbReference type="RefSeq" id="WP_167926545.1">
    <property type="nucleotide sequence ID" value="NZ_JAATVY010000012.1"/>
</dbReference>
<dbReference type="InterPro" id="IPR036852">
    <property type="entry name" value="Peptidase_S8/S53_dom_sf"/>
</dbReference>
<reference evidence="11 12" key="1">
    <citation type="submission" date="2020-03" db="EMBL/GenBank/DDBJ databases">
        <title>WGS of the type strain of Planosporangium spp.</title>
        <authorList>
            <person name="Thawai C."/>
        </authorList>
    </citation>
    <scope>NUCLEOTIDE SEQUENCE [LARGE SCALE GENOMIC DNA]</scope>
    <source>
        <strain evidence="11 12">TBRC 5610</strain>
    </source>
</reference>
<dbReference type="SUPFAM" id="SSF54897">
    <property type="entry name" value="Protease propeptides/inhibitors"/>
    <property type="match status" value="1"/>
</dbReference>
<keyword evidence="6" id="KW-0106">Calcium</keyword>
<feature type="region of interest" description="Disordered" evidence="8">
    <location>
        <begin position="191"/>
        <end position="224"/>
    </location>
</feature>
<keyword evidence="2" id="KW-0645">Protease</keyword>
<dbReference type="EMBL" id="JAATVY010000012">
    <property type="protein sequence ID" value="NJC71647.1"/>
    <property type="molecule type" value="Genomic_DNA"/>
</dbReference>
<dbReference type="SMART" id="SM00944">
    <property type="entry name" value="Pro-kuma_activ"/>
    <property type="match status" value="1"/>
</dbReference>
<keyword evidence="9" id="KW-0732">Signal</keyword>
<dbReference type="PANTHER" id="PTHR14218">
    <property type="entry name" value="PROTEASE S8 TRIPEPTIDYL PEPTIDASE I CLN2"/>
    <property type="match status" value="1"/>
</dbReference>
<comment type="caution">
    <text evidence="11">The sequence shown here is derived from an EMBL/GenBank/DDBJ whole genome shotgun (WGS) entry which is preliminary data.</text>
</comment>
<evidence type="ECO:0000256" key="5">
    <source>
        <dbReference type="ARBA" id="ARBA00022825"/>
    </source>
</evidence>
<feature type="domain" description="Peptidase S53" evidence="10">
    <location>
        <begin position="257"/>
        <end position="671"/>
    </location>
</feature>
<dbReference type="SUPFAM" id="SSF52743">
    <property type="entry name" value="Subtilisin-like"/>
    <property type="match status" value="1"/>
</dbReference>
<feature type="signal peptide" evidence="9">
    <location>
        <begin position="1"/>
        <end position="28"/>
    </location>
</feature>
<keyword evidence="3" id="KW-0479">Metal-binding</keyword>
<keyword evidence="4" id="KW-0378">Hydrolase</keyword>
<sequence length="671" mass="70273">MRRPLPAIAATLLLAGSGILAGSPAAFADSRSPVAGSHPKWATPANRAGNADTAKKLSFRVYLQMRDRAGAEAAARAVSDPKSASYGDYLTPDKVRQRFAPQASSVSAVRSWLQSNGFKVGEVPANNLYVEASGTVANVEKAFGVNLAMYRVQGSTLRAPDHDLSVPGSISSVVSGVVGVDQAQNLFRPMHTTGDGAGAGNARGNAAASAAAPSTAPPSPGFRNARPCSAYFGEKTYTTNPEYGGGFPTTLPYAPCGYKPAQLRSAYGLDQVKGDGSGVTVAIVDAFASPTILQDAQKYAQRNDPTHPLQKNQFSQYVFPENAADEELCDASGWYGEETLDVEAVHAMAPGAKILYVGGSDCEDASLDKALNYVIAHNKAQIVSNSYGDLGEDVPADLVDAFEQIAIQGALQGIGVYFSSGDYGDNTFMLPGEAPQPDFSASSPWVTAVGGTSLAIGANGKRLFETGWETGKSTLSKGAWTPAAPGGYTSGSGGGTSHLFAEPFYQKGVVPDALAGQGQTGNNRGRVVPDISMVGDPNTGFLVGQTQTFPDGVYYDEYRIGGTSLSSPLLAGLMAVADQVAKQNHRPRHGFINPWLYQFTSRTQAVTDVQHVTAADVRVDYANGVDATDGLTTSVRTFDWPGLSIHTAKGYDNVTGLGVPNAPLFTSWLLP</sequence>
<dbReference type="CDD" id="cd04056">
    <property type="entry name" value="Peptidases_S53"/>
    <property type="match status" value="1"/>
</dbReference>
<evidence type="ECO:0000256" key="3">
    <source>
        <dbReference type="ARBA" id="ARBA00022723"/>
    </source>
</evidence>
<dbReference type="InterPro" id="IPR050819">
    <property type="entry name" value="Tripeptidyl-peptidase_I"/>
</dbReference>
<keyword evidence="7" id="KW-0865">Zymogen</keyword>